<dbReference type="GO" id="GO:0016740">
    <property type="term" value="F:transferase activity"/>
    <property type="evidence" value="ECO:0007669"/>
    <property type="project" value="UniProtKB-KW"/>
</dbReference>
<evidence type="ECO:0000313" key="2">
    <source>
        <dbReference type="EMBL" id="SKB69363.1"/>
    </source>
</evidence>
<dbReference type="InterPro" id="IPR006047">
    <property type="entry name" value="GH13_cat_dom"/>
</dbReference>
<evidence type="ECO:0000259" key="1">
    <source>
        <dbReference type="SMART" id="SM00642"/>
    </source>
</evidence>
<dbReference type="Proteomes" id="UP000190541">
    <property type="component" value="Unassembled WGS sequence"/>
</dbReference>
<reference evidence="2 3" key="1">
    <citation type="submission" date="2017-02" db="EMBL/GenBank/DDBJ databases">
        <authorList>
            <person name="Peterson S.W."/>
        </authorList>
    </citation>
    <scope>NUCLEOTIDE SEQUENCE [LARGE SCALE GENOMIC DNA]</scope>
    <source>
        <strain evidence="2 3">DSM 22899</strain>
    </source>
</reference>
<dbReference type="RefSeq" id="WP_139378687.1">
    <property type="nucleotide sequence ID" value="NZ_FUYS01000006.1"/>
</dbReference>
<sequence length="537" mass="61300">MQQINWLKHAIVYSLDIRSFKDSNLDGLGDINGLLSKFDYLIGLGINCVWIAPFYCTNQQDDGYDVIDYYAIDPRLGTMEDFGMLVAEAKAKDVKIILDLVVNHTSNAHPWFKMAIEQPDSLYHDYYIWKKQKPPNDKDDLVFKTVEDSNWEYEPSVSAYFYHTFYSHQPDLNVANPRVQAEIIRIIDFWMSKGIDGFRIDAVPHILRNKGDSYFVGDPYKLLEDWRSATLRHNAQAILVGEADVEPEEYSNFLNGRKLTGLFNFYLNNYTFLALATQKAVPLHRAIQRLPLVEGRRYLNFLRNHDELDLERLANDQRQQVFKQFAPKRSMIIYDRGIRRRLAPMVDNNGSRIKLAMSLLFTLPGIPVIRYGEEIGMGDDLNLPERRSVRTAMQWANQPNGGFSDAAPNYPLIRKGEFAYDRVNVADQLTDATSLLNVVKTMICIRQDKADLFGSGSFTLLRSSNDAVLAFGYRLADKLLVAVHNFSGQPQDATVMLPTKPSHLIAVLINKENTVVADKHFAIGLPGYGYSWLMMGV</sequence>
<dbReference type="Pfam" id="PF00128">
    <property type="entry name" value="Alpha-amylase"/>
    <property type="match status" value="1"/>
</dbReference>
<accession>A0A1T5DCW6</accession>
<dbReference type="CDD" id="cd11334">
    <property type="entry name" value="AmyAc_TreS"/>
    <property type="match status" value="1"/>
</dbReference>
<feature type="domain" description="Glycosyl hydrolase family 13 catalytic" evidence="1">
    <location>
        <begin position="14"/>
        <end position="394"/>
    </location>
</feature>
<evidence type="ECO:0000313" key="3">
    <source>
        <dbReference type="Proteomes" id="UP000190541"/>
    </source>
</evidence>
<protein>
    <submittedName>
        <fullName evidence="2">Maltose alpha-D-glucosyltransferase/ alpha-amylase</fullName>
    </submittedName>
</protein>
<dbReference type="OrthoDB" id="9806009at2"/>
<proteinExistence type="predicted"/>
<organism evidence="2 3">
    <name type="scientific">Parapedobacter luteus</name>
    <dbReference type="NCBI Taxonomy" id="623280"/>
    <lineage>
        <taxon>Bacteria</taxon>
        <taxon>Pseudomonadati</taxon>
        <taxon>Bacteroidota</taxon>
        <taxon>Sphingobacteriia</taxon>
        <taxon>Sphingobacteriales</taxon>
        <taxon>Sphingobacteriaceae</taxon>
        <taxon>Parapedobacter</taxon>
    </lineage>
</organism>
<dbReference type="PANTHER" id="PTHR10357">
    <property type="entry name" value="ALPHA-AMYLASE FAMILY MEMBER"/>
    <property type="match status" value="1"/>
</dbReference>
<dbReference type="Gene3D" id="3.90.400.10">
    <property type="entry name" value="Oligo-1,6-glucosidase, Domain 2"/>
    <property type="match status" value="1"/>
</dbReference>
<gene>
    <name evidence="2" type="ORF">SAMN05660226_02707</name>
</gene>
<dbReference type="Gene3D" id="3.20.20.80">
    <property type="entry name" value="Glycosidases"/>
    <property type="match status" value="1"/>
</dbReference>
<dbReference type="SMART" id="SM00642">
    <property type="entry name" value="Aamy"/>
    <property type="match status" value="1"/>
</dbReference>
<dbReference type="InterPro" id="IPR045857">
    <property type="entry name" value="O16G_dom_2"/>
</dbReference>
<dbReference type="InterPro" id="IPR013780">
    <property type="entry name" value="Glyco_hydro_b"/>
</dbReference>
<dbReference type="SUPFAM" id="SSF51011">
    <property type="entry name" value="Glycosyl hydrolase domain"/>
    <property type="match status" value="1"/>
</dbReference>
<keyword evidence="3" id="KW-1185">Reference proteome</keyword>
<dbReference type="PANTHER" id="PTHR10357:SF219">
    <property type="entry name" value="MALTOSE ALPHA-D-GLUCOSYLTRANSFERASE"/>
    <property type="match status" value="1"/>
</dbReference>
<keyword evidence="2" id="KW-0808">Transferase</keyword>
<dbReference type="GO" id="GO:0005975">
    <property type="term" value="P:carbohydrate metabolic process"/>
    <property type="evidence" value="ECO:0007669"/>
    <property type="project" value="InterPro"/>
</dbReference>
<dbReference type="AlphaFoldDB" id="A0A1T5DCW6"/>
<name>A0A1T5DCW6_9SPHI</name>
<dbReference type="STRING" id="623280.SAMN05660226_02707"/>
<dbReference type="SUPFAM" id="SSF51445">
    <property type="entry name" value="(Trans)glycosidases"/>
    <property type="match status" value="1"/>
</dbReference>
<dbReference type="EMBL" id="FUYS01000006">
    <property type="protein sequence ID" value="SKB69363.1"/>
    <property type="molecule type" value="Genomic_DNA"/>
</dbReference>
<dbReference type="InterPro" id="IPR017853">
    <property type="entry name" value="GH"/>
</dbReference>
<dbReference type="Gene3D" id="2.60.40.1180">
    <property type="entry name" value="Golgi alpha-mannosidase II"/>
    <property type="match status" value="1"/>
</dbReference>